<reference evidence="5" key="2">
    <citation type="submission" date="2020-09" db="EMBL/GenBank/DDBJ databases">
        <authorList>
            <person name="Sun Q."/>
            <person name="Ohkuma M."/>
        </authorList>
    </citation>
    <scope>NUCLEOTIDE SEQUENCE</scope>
    <source>
        <strain evidence="5">JCM 4391</strain>
    </source>
</reference>
<dbReference type="InterPro" id="IPR043504">
    <property type="entry name" value="Peptidase_S1_PA_chymotrypsin"/>
</dbReference>
<dbReference type="GO" id="GO:0004252">
    <property type="term" value="F:serine-type endopeptidase activity"/>
    <property type="evidence" value="ECO:0007669"/>
    <property type="project" value="InterPro"/>
</dbReference>
<evidence type="ECO:0000256" key="3">
    <source>
        <dbReference type="SAM" id="SignalP"/>
    </source>
</evidence>
<name>A0A918M735_9ACTN</name>
<dbReference type="InterPro" id="IPR013517">
    <property type="entry name" value="FG-GAP"/>
</dbReference>
<keyword evidence="1 3" id="KW-0732">Signal</keyword>
<evidence type="ECO:0000313" key="6">
    <source>
        <dbReference type="Proteomes" id="UP000636661"/>
    </source>
</evidence>
<dbReference type="Pfam" id="PF13517">
    <property type="entry name" value="FG-GAP_3"/>
    <property type="match status" value="2"/>
</dbReference>
<protein>
    <recommendedName>
        <fullName evidence="4">Peptidase S1 domain-containing protein</fullName>
    </recommendedName>
</protein>
<dbReference type="InterPro" id="IPR009003">
    <property type="entry name" value="Peptidase_S1_PA"/>
</dbReference>
<sequence>MLRTRTRPVVIAMALAAAGGSTMLTGTPALAATGADAPLGAQASVARLHIGDGDAARSCSGTLVDGQWVLTAAACFATDPANPTNVAPGKPALKTTATVGRSSLTGSGGHAAEVVELVPSPTRDLVMARLATPATGMAPVGLAASPAGEGDVLQAVGFGRTRTEWVPGTAHTASMKTGTVSDTELTLSGATETDALCKGDTGAPLLRESEGRLELVGVATRSRQGGCLGETETRTDAVATRTDDMADWIATTVGRSWSQLMTAADFNGDGKADLLTIDAADDYLYVQPGDGKGKFGKRAKVSEGKWSGMRLLAATDFTGDGKGDILAANTNGNLYLYPGNGKSGVTGSSVAGSGWGAIRLVAAADFNGDKKGDLIAAHTNGNLFFYPGNGKNFAAGTLSSSGWSNMRLLVAGDFNDDDRADLYAVHNSGTLYLYAGKGNGTFHAAKKTGDGWQNMRLLSGADFNGDKKGDLIALHTNGSVYAYPGNGNGGFGAPVVTPGPVRYVDLIRNGTFTTNVDDWWAAERASIVHADGTLLATVEADTTASWEAIAGQGALALRKGGTYTLTFDAKASAAAQIRAIVQLGEEPYTSTLDQVVDLGTGLKRYTYTFTSTIDTTTGSLNFEIGGNPAKTAVTLDNVSLVTAN</sequence>
<keyword evidence="2" id="KW-0378">Hydrolase</keyword>
<feature type="signal peptide" evidence="3">
    <location>
        <begin position="1"/>
        <end position="31"/>
    </location>
</feature>
<dbReference type="InterPro" id="IPR001314">
    <property type="entry name" value="Peptidase_S1A"/>
</dbReference>
<dbReference type="SUPFAM" id="SSF50494">
    <property type="entry name" value="Trypsin-like serine proteases"/>
    <property type="match status" value="1"/>
</dbReference>
<proteinExistence type="predicted"/>
<dbReference type="Pfam" id="PF02018">
    <property type="entry name" value="CBM_4_9"/>
    <property type="match status" value="1"/>
</dbReference>
<dbReference type="SUPFAM" id="SSF49785">
    <property type="entry name" value="Galactose-binding domain-like"/>
    <property type="match status" value="1"/>
</dbReference>
<reference evidence="5" key="1">
    <citation type="journal article" date="2014" name="Int. J. Syst. Evol. Microbiol.">
        <title>Complete genome sequence of Corynebacterium casei LMG S-19264T (=DSM 44701T), isolated from a smear-ripened cheese.</title>
        <authorList>
            <consortium name="US DOE Joint Genome Institute (JGI-PGF)"/>
            <person name="Walter F."/>
            <person name="Albersmeier A."/>
            <person name="Kalinowski J."/>
            <person name="Ruckert C."/>
        </authorList>
    </citation>
    <scope>NUCLEOTIDE SEQUENCE</scope>
    <source>
        <strain evidence="5">JCM 4391</strain>
    </source>
</reference>
<gene>
    <name evidence="5" type="ORF">GCM10010274_51080</name>
</gene>
<organism evidence="5 6">
    <name type="scientific">Streptomyces lavendofoliae</name>
    <dbReference type="NCBI Taxonomy" id="67314"/>
    <lineage>
        <taxon>Bacteria</taxon>
        <taxon>Bacillati</taxon>
        <taxon>Actinomycetota</taxon>
        <taxon>Actinomycetes</taxon>
        <taxon>Kitasatosporales</taxon>
        <taxon>Streptomycetaceae</taxon>
        <taxon>Streptomyces</taxon>
    </lineage>
</organism>
<dbReference type="GO" id="GO:0006508">
    <property type="term" value="P:proteolysis"/>
    <property type="evidence" value="ECO:0007669"/>
    <property type="project" value="InterPro"/>
</dbReference>
<feature type="domain" description="Peptidase S1" evidence="4">
    <location>
        <begin position="17"/>
        <end position="254"/>
    </location>
</feature>
<dbReference type="RefSeq" id="WP_189553598.1">
    <property type="nucleotide sequence ID" value="NZ_BMTP01000014.1"/>
</dbReference>
<dbReference type="SUPFAM" id="SSF69318">
    <property type="entry name" value="Integrin alpha N-terminal domain"/>
    <property type="match status" value="1"/>
</dbReference>
<dbReference type="EMBL" id="BMTP01000014">
    <property type="protein sequence ID" value="GGU55810.1"/>
    <property type="molecule type" value="Genomic_DNA"/>
</dbReference>
<dbReference type="Gene3D" id="2.60.120.260">
    <property type="entry name" value="Galactose-binding domain-like"/>
    <property type="match status" value="1"/>
</dbReference>
<dbReference type="Gene3D" id="2.40.10.10">
    <property type="entry name" value="Trypsin-like serine proteases"/>
    <property type="match status" value="1"/>
</dbReference>
<feature type="chain" id="PRO_5037781342" description="Peptidase S1 domain-containing protein" evidence="3">
    <location>
        <begin position="32"/>
        <end position="644"/>
    </location>
</feature>
<accession>A0A918M735</accession>
<dbReference type="PRINTS" id="PR00722">
    <property type="entry name" value="CHYMOTRYPSIN"/>
</dbReference>
<dbReference type="Pfam" id="PF00089">
    <property type="entry name" value="Trypsin"/>
    <property type="match status" value="1"/>
</dbReference>
<dbReference type="InterPro" id="IPR028994">
    <property type="entry name" value="Integrin_alpha_N"/>
</dbReference>
<dbReference type="InterPro" id="IPR008979">
    <property type="entry name" value="Galactose-bd-like_sf"/>
</dbReference>
<dbReference type="GO" id="GO:0016798">
    <property type="term" value="F:hydrolase activity, acting on glycosyl bonds"/>
    <property type="evidence" value="ECO:0007669"/>
    <property type="project" value="InterPro"/>
</dbReference>
<dbReference type="Gene3D" id="2.40.128.340">
    <property type="match status" value="1"/>
</dbReference>
<evidence type="ECO:0000256" key="2">
    <source>
        <dbReference type="ARBA" id="ARBA00022801"/>
    </source>
</evidence>
<dbReference type="PROSITE" id="PS50240">
    <property type="entry name" value="TRYPSIN_DOM"/>
    <property type="match status" value="1"/>
</dbReference>
<dbReference type="PANTHER" id="PTHR44103">
    <property type="entry name" value="PROPROTEIN CONVERTASE P"/>
    <property type="match status" value="1"/>
</dbReference>
<evidence type="ECO:0000259" key="4">
    <source>
        <dbReference type="PROSITE" id="PS50240"/>
    </source>
</evidence>
<keyword evidence="6" id="KW-1185">Reference proteome</keyword>
<dbReference type="Gene3D" id="2.130.10.130">
    <property type="entry name" value="Integrin alpha, N-terminal"/>
    <property type="match status" value="1"/>
</dbReference>
<dbReference type="PANTHER" id="PTHR44103:SF1">
    <property type="entry name" value="PROPROTEIN CONVERTASE P"/>
    <property type="match status" value="1"/>
</dbReference>
<dbReference type="SMART" id="SM00020">
    <property type="entry name" value="Tryp_SPc"/>
    <property type="match status" value="1"/>
</dbReference>
<dbReference type="InterPro" id="IPR003305">
    <property type="entry name" value="CenC_carb-bd"/>
</dbReference>
<dbReference type="AlphaFoldDB" id="A0A918M735"/>
<dbReference type="Proteomes" id="UP000636661">
    <property type="component" value="Unassembled WGS sequence"/>
</dbReference>
<evidence type="ECO:0000313" key="5">
    <source>
        <dbReference type="EMBL" id="GGU55810.1"/>
    </source>
</evidence>
<dbReference type="InterPro" id="IPR001254">
    <property type="entry name" value="Trypsin_dom"/>
</dbReference>
<evidence type="ECO:0000256" key="1">
    <source>
        <dbReference type="ARBA" id="ARBA00022729"/>
    </source>
</evidence>
<comment type="caution">
    <text evidence="5">The sequence shown here is derived from an EMBL/GenBank/DDBJ whole genome shotgun (WGS) entry which is preliminary data.</text>
</comment>